<evidence type="ECO:0000313" key="2">
    <source>
        <dbReference type="Proteomes" id="UP000590524"/>
    </source>
</evidence>
<dbReference type="Proteomes" id="UP000590524">
    <property type="component" value="Unassembled WGS sequence"/>
</dbReference>
<keyword evidence="2" id="KW-1185">Reference proteome</keyword>
<dbReference type="AlphaFoldDB" id="A0A7W6PSN6"/>
<reference evidence="1 2" key="1">
    <citation type="submission" date="2020-08" db="EMBL/GenBank/DDBJ databases">
        <title>Genomic Encyclopedia of Type Strains, Phase IV (KMG-IV): sequencing the most valuable type-strain genomes for metagenomic binning, comparative biology and taxonomic classification.</title>
        <authorList>
            <person name="Goeker M."/>
        </authorList>
    </citation>
    <scope>NUCLEOTIDE SEQUENCE [LARGE SCALE GENOMIC DNA]</scope>
    <source>
        <strain evidence="1 2">DSM 19371</strain>
    </source>
</reference>
<gene>
    <name evidence="1" type="ORF">GGQ90_000208</name>
</gene>
<name>A0A7W6PSN6_9SPHN</name>
<evidence type="ECO:0000313" key="1">
    <source>
        <dbReference type="EMBL" id="MBB4146455.1"/>
    </source>
</evidence>
<protein>
    <submittedName>
        <fullName evidence="1">Uncharacterized protein</fullName>
    </submittedName>
</protein>
<dbReference type="EMBL" id="JACIEU010000001">
    <property type="protein sequence ID" value="MBB4146455.1"/>
    <property type="molecule type" value="Genomic_DNA"/>
</dbReference>
<dbReference type="RefSeq" id="WP_188080407.1">
    <property type="nucleotide sequence ID" value="NZ_JACIEU010000001.1"/>
</dbReference>
<proteinExistence type="predicted"/>
<accession>A0A7W6PSN6</accession>
<comment type="caution">
    <text evidence="1">The sequence shown here is derived from an EMBL/GenBank/DDBJ whole genome shotgun (WGS) entry which is preliminary data.</text>
</comment>
<sequence>MAFLDFAQALAGPHMAVGAARSAPAPHFAAEALAADFSAQEWQIVDLARTDGLRSLRGPGRFARLRKWIWGEEHSPTLASERLEALRRLAVEAWHKGYAVSLSALAAFRAAGFSTAQLELLLATISAGRTARVPRS</sequence>
<organism evidence="1 2">
    <name type="scientific">Sphingobium scionense</name>
    <dbReference type="NCBI Taxonomy" id="1404341"/>
    <lineage>
        <taxon>Bacteria</taxon>
        <taxon>Pseudomonadati</taxon>
        <taxon>Pseudomonadota</taxon>
        <taxon>Alphaproteobacteria</taxon>
        <taxon>Sphingomonadales</taxon>
        <taxon>Sphingomonadaceae</taxon>
        <taxon>Sphingobium</taxon>
    </lineage>
</organism>